<dbReference type="Proteomes" id="UP000187203">
    <property type="component" value="Unassembled WGS sequence"/>
</dbReference>
<gene>
    <name evidence="3" type="ORF">COLO4_10512</name>
</gene>
<evidence type="ECO:0000313" key="3">
    <source>
        <dbReference type="EMBL" id="OMP03282.1"/>
    </source>
</evidence>
<protein>
    <recommendedName>
        <fullName evidence="5">HMA domain-containing protein</fullName>
    </recommendedName>
</protein>
<dbReference type="PANTHER" id="PTHR45868">
    <property type="entry name" value="HEAVY METAL-ASSOCIATED ISOPRENYLATED PLANT PROTEIN 33-RELATED"/>
    <property type="match status" value="1"/>
</dbReference>
<evidence type="ECO:0000313" key="4">
    <source>
        <dbReference type="Proteomes" id="UP000187203"/>
    </source>
</evidence>
<reference evidence="4" key="1">
    <citation type="submission" date="2013-09" db="EMBL/GenBank/DDBJ databases">
        <title>Corchorus olitorius genome sequencing.</title>
        <authorList>
            <person name="Alam M."/>
            <person name="Haque M.S."/>
            <person name="Islam M.S."/>
            <person name="Emdad E.M."/>
            <person name="Islam M.M."/>
            <person name="Ahmed B."/>
            <person name="Halim A."/>
            <person name="Hossen Q.M.M."/>
            <person name="Hossain M.Z."/>
            <person name="Ahmed R."/>
            <person name="Khan M.M."/>
            <person name="Islam R."/>
            <person name="Rashid M.M."/>
            <person name="Khan S.A."/>
            <person name="Rahman M.S."/>
            <person name="Alam M."/>
            <person name="Yahiya A.S."/>
            <person name="Khan M.S."/>
            <person name="Azam M.S."/>
            <person name="Haque T."/>
            <person name="Lashkar M.Z.H."/>
            <person name="Akhand A.I."/>
            <person name="Morshed G."/>
            <person name="Roy S."/>
            <person name="Uddin K.S."/>
            <person name="Rabeya T."/>
            <person name="Hossain A.S."/>
            <person name="Chowdhury A."/>
            <person name="Snigdha A.R."/>
            <person name="Mortoza M.S."/>
            <person name="Matin S.A."/>
            <person name="Hoque S.M.E."/>
            <person name="Islam M.K."/>
            <person name="Roy D.K."/>
            <person name="Haider R."/>
            <person name="Moosa M.M."/>
            <person name="Elias S.M."/>
            <person name="Hasan A.M."/>
            <person name="Jahan S."/>
            <person name="Shafiuddin M."/>
            <person name="Mahmood N."/>
            <person name="Shommy N.S."/>
        </authorList>
    </citation>
    <scope>NUCLEOTIDE SEQUENCE [LARGE SCALE GENOMIC DNA]</scope>
    <source>
        <strain evidence="4">cv. O-4</strain>
    </source>
</reference>
<keyword evidence="4" id="KW-1185">Reference proteome</keyword>
<dbReference type="OrthoDB" id="689350at2759"/>
<accession>A0A1R3K875</accession>
<dbReference type="GO" id="GO:0046872">
    <property type="term" value="F:metal ion binding"/>
    <property type="evidence" value="ECO:0007669"/>
    <property type="project" value="UniProtKB-KW"/>
</dbReference>
<keyword evidence="1" id="KW-0479">Metal-binding</keyword>
<evidence type="ECO:0008006" key="5">
    <source>
        <dbReference type="Google" id="ProtNLM"/>
    </source>
</evidence>
<dbReference type="STRING" id="93759.A0A1R3K875"/>
<sequence length="222" mass="24385">MATPEGKPETKQQESKPEAKPEAKETEEQQDPPLKYKAWVLKVSIHCEGCKRKVEKTLRKIEVNLIPSSNGKNHVVEVCNVSKAHEGGSPCKSGGGAVKEAKPEHKQTVTVVVAGNQSPVAEKKGGAGANHSPPRQHHVHEHPTYYHAPLVYVTSYNTAYPSSSYTASYYASPPPYSYTYMHPGPMSEHPPSDFDTYSPYSSHPSDSFEMFSDENPNACSVM</sequence>
<dbReference type="AlphaFoldDB" id="A0A1R3K875"/>
<organism evidence="3 4">
    <name type="scientific">Corchorus olitorius</name>
    <dbReference type="NCBI Taxonomy" id="93759"/>
    <lineage>
        <taxon>Eukaryota</taxon>
        <taxon>Viridiplantae</taxon>
        <taxon>Streptophyta</taxon>
        <taxon>Embryophyta</taxon>
        <taxon>Tracheophyta</taxon>
        <taxon>Spermatophyta</taxon>
        <taxon>Magnoliopsida</taxon>
        <taxon>eudicotyledons</taxon>
        <taxon>Gunneridae</taxon>
        <taxon>Pentapetalae</taxon>
        <taxon>rosids</taxon>
        <taxon>malvids</taxon>
        <taxon>Malvales</taxon>
        <taxon>Malvaceae</taxon>
        <taxon>Grewioideae</taxon>
        <taxon>Apeibeae</taxon>
        <taxon>Corchorus</taxon>
    </lineage>
</organism>
<comment type="caution">
    <text evidence="3">The sequence shown here is derived from an EMBL/GenBank/DDBJ whole genome shotgun (WGS) entry which is preliminary data.</text>
</comment>
<dbReference type="CDD" id="cd00371">
    <property type="entry name" value="HMA"/>
    <property type="match status" value="1"/>
</dbReference>
<feature type="region of interest" description="Disordered" evidence="2">
    <location>
        <begin position="1"/>
        <end position="35"/>
    </location>
</feature>
<dbReference type="InterPro" id="IPR006121">
    <property type="entry name" value="HMA_dom"/>
</dbReference>
<evidence type="ECO:0000256" key="1">
    <source>
        <dbReference type="ARBA" id="ARBA00022723"/>
    </source>
</evidence>
<proteinExistence type="predicted"/>
<name>A0A1R3K875_9ROSI</name>
<feature type="compositionally biased region" description="Basic and acidic residues" evidence="2">
    <location>
        <begin position="1"/>
        <end position="27"/>
    </location>
</feature>
<dbReference type="EMBL" id="AWUE01014526">
    <property type="protein sequence ID" value="OMP03282.1"/>
    <property type="molecule type" value="Genomic_DNA"/>
</dbReference>
<feature type="region of interest" description="Disordered" evidence="2">
    <location>
        <begin position="86"/>
        <end position="105"/>
    </location>
</feature>
<dbReference type="PANTHER" id="PTHR45868:SF69">
    <property type="entry name" value="HEAVY METAL-ASSOCIATED ISOPRENYLATED PLANT PROTEIN 35"/>
    <property type="match status" value="1"/>
</dbReference>
<evidence type="ECO:0000256" key="2">
    <source>
        <dbReference type="SAM" id="MobiDB-lite"/>
    </source>
</evidence>
<dbReference type="Gene3D" id="3.30.70.100">
    <property type="match status" value="1"/>
</dbReference>